<accession>A0A1B7M321</accession>
<dbReference type="RefSeq" id="WP_052500022.1">
    <property type="nucleotide sequence ID" value="NZ_LXEY01000006.1"/>
</dbReference>
<evidence type="ECO:0000256" key="1">
    <source>
        <dbReference type="SAM" id="MobiDB-lite"/>
    </source>
</evidence>
<keyword evidence="4" id="KW-1185">Reference proteome</keyword>
<dbReference type="Pfam" id="PF01557">
    <property type="entry name" value="FAA_hydrolase"/>
    <property type="match status" value="1"/>
</dbReference>
<dbReference type="EMBL" id="LXEY01000006">
    <property type="protein sequence ID" value="OAV62970.1"/>
    <property type="molecule type" value="Genomic_DNA"/>
</dbReference>
<organism evidence="3 4">
    <name type="scientific">Enteractinococcus helveticum</name>
    <dbReference type="NCBI Taxonomy" id="1837282"/>
    <lineage>
        <taxon>Bacteria</taxon>
        <taxon>Bacillati</taxon>
        <taxon>Actinomycetota</taxon>
        <taxon>Actinomycetes</taxon>
        <taxon>Micrococcales</taxon>
        <taxon>Micrococcaceae</taxon>
    </lineage>
</organism>
<comment type="caution">
    <text evidence="3">The sequence shown here is derived from an EMBL/GenBank/DDBJ whole genome shotgun (WGS) entry which is preliminary data.</text>
</comment>
<reference evidence="3 4" key="1">
    <citation type="submission" date="2016-04" db="EMBL/GenBank/DDBJ databases">
        <title>First whole genome shotgun sequence of the bacterium Enteractinococcus sp. strain UASWS1574.</title>
        <authorList>
            <person name="Crovadore J."/>
            <person name="Chablais R."/>
            <person name="Lefort F."/>
        </authorList>
    </citation>
    <scope>NUCLEOTIDE SEQUENCE [LARGE SCALE GENOMIC DNA]</scope>
    <source>
        <strain evidence="3 4">UASWS1574</strain>
    </source>
</reference>
<sequence length="328" mass="35745">MKLVTYRPHDAEVIDAPLFGAVRDQEIIHFGSTRGHDTEGLDSIKTYLSGLPGTFERAAAIVADPTVSGVPLTGVRLLPVLPEPAAILDSGLSPTHLRASSRTLLRHSLPTLIGRPLGRILGRAASRSTTVRFYKGNHHSISGHGDEIAWPDFTAYLDIEPELALVTGPETQRHTDRVQPAGYLIYNDASARDVQLGEMLFTGPASSKDFDTGNGIGPYLVTPDEVSNPLAIDVQVEFDTRPAWRGSTSDYTHHPEELLAHVLRRRSLPAGTIIGMGTIPGCCGLDRDEWLNPGEAFTIRFEGIGELQQSFGTPTAMPRTNWPRRDSE</sequence>
<dbReference type="SUPFAM" id="SSF56529">
    <property type="entry name" value="FAH"/>
    <property type="match status" value="1"/>
</dbReference>
<evidence type="ECO:0000313" key="3">
    <source>
        <dbReference type="EMBL" id="OAV62970.1"/>
    </source>
</evidence>
<feature type="domain" description="Fumarylacetoacetase-like C-terminal" evidence="2">
    <location>
        <begin position="131"/>
        <end position="309"/>
    </location>
</feature>
<dbReference type="STRING" id="1837282.A6F49_04000"/>
<protein>
    <recommendedName>
        <fullName evidence="2">Fumarylacetoacetase-like C-terminal domain-containing protein</fullName>
    </recommendedName>
</protein>
<dbReference type="InterPro" id="IPR036663">
    <property type="entry name" value="Fumarylacetoacetase_C_sf"/>
</dbReference>
<dbReference type="OrthoDB" id="2273115at2"/>
<evidence type="ECO:0000313" key="4">
    <source>
        <dbReference type="Proteomes" id="UP000078292"/>
    </source>
</evidence>
<proteinExistence type="predicted"/>
<feature type="region of interest" description="Disordered" evidence="1">
    <location>
        <begin position="308"/>
        <end position="328"/>
    </location>
</feature>
<dbReference type="PANTHER" id="PTHR43211:SF1">
    <property type="entry name" value="BLL6422 PROTEIN"/>
    <property type="match status" value="1"/>
</dbReference>
<dbReference type="Proteomes" id="UP000078292">
    <property type="component" value="Unassembled WGS sequence"/>
</dbReference>
<dbReference type="GO" id="GO:0003824">
    <property type="term" value="F:catalytic activity"/>
    <property type="evidence" value="ECO:0007669"/>
    <property type="project" value="InterPro"/>
</dbReference>
<evidence type="ECO:0000259" key="2">
    <source>
        <dbReference type="Pfam" id="PF01557"/>
    </source>
</evidence>
<dbReference type="Gene3D" id="3.90.850.10">
    <property type="entry name" value="Fumarylacetoacetase-like, C-terminal domain"/>
    <property type="match status" value="1"/>
</dbReference>
<dbReference type="AlphaFoldDB" id="A0A1B7M321"/>
<dbReference type="PANTHER" id="PTHR43211">
    <property type="entry name" value="FUMARYLACETOACETATE HYDROLASE"/>
    <property type="match status" value="1"/>
</dbReference>
<gene>
    <name evidence="3" type="ORF">A6F49_04000</name>
</gene>
<dbReference type="InterPro" id="IPR011234">
    <property type="entry name" value="Fumarylacetoacetase-like_C"/>
</dbReference>
<name>A0A1B7M321_9MICC</name>